<dbReference type="Gene3D" id="1.20.120.330">
    <property type="entry name" value="Nucleotidyltransferases domain 2"/>
    <property type="match status" value="1"/>
</dbReference>
<dbReference type="SUPFAM" id="SSF81301">
    <property type="entry name" value="Nucleotidyltransferase"/>
    <property type="match status" value="1"/>
</dbReference>
<evidence type="ECO:0000313" key="1">
    <source>
        <dbReference type="EMBL" id="AKG33338.1"/>
    </source>
</evidence>
<dbReference type="Proteomes" id="UP000034189">
    <property type="component" value="Chromosome"/>
</dbReference>
<dbReference type="PATRIC" id="fig|1333534.5.peg.189"/>
<protein>
    <submittedName>
        <fullName evidence="1">Aminoglycoside adenylyltransferase</fullName>
    </submittedName>
</protein>
<name>A0A0F7F7J6_PAEDU</name>
<organism evidence="1 2">
    <name type="scientific">Paenibacillus durus ATCC 35681</name>
    <dbReference type="NCBI Taxonomy" id="1333534"/>
    <lineage>
        <taxon>Bacteria</taxon>
        <taxon>Bacillati</taxon>
        <taxon>Bacillota</taxon>
        <taxon>Bacilli</taxon>
        <taxon>Bacillales</taxon>
        <taxon>Paenibacillaceae</taxon>
        <taxon>Paenibacillus</taxon>
    </lineage>
</organism>
<accession>A0A0F7F7J6</accession>
<keyword evidence="1" id="KW-0548">Nucleotidyltransferase</keyword>
<keyword evidence="1" id="KW-0808">Transferase</keyword>
<dbReference type="OrthoDB" id="9776406at2"/>
<gene>
    <name evidence="1" type="ORF">VK70_00860</name>
</gene>
<dbReference type="PIRSF" id="PIRSF000812">
    <property type="entry name" value="AAD"/>
    <property type="match status" value="1"/>
</dbReference>
<dbReference type="SUPFAM" id="SSF81631">
    <property type="entry name" value="PAP/OAS1 substrate-binding domain"/>
    <property type="match status" value="1"/>
</dbReference>
<sequence length="293" mass="34825">MRSEQEMFDLILGIAQKDERIRAVYMNGSRTNSNAPKDIFQDYDIVYIVTETASFINNEQWTTMFGDMLMMQEPDKNDQSTGIDMDFSRSYGYLMLFTDGNRIDLHIETKESMLTRYVSDKLTLPLLDKDNCLPIIPPPTDIDYHVQKPTEPLFMGCCNDFWWCLQNVAKGIWRDELPYAKQMFECVIRRRLDEMISWWVGTNYDFQVSIGKMGKYMKKYLPESYWDMYKETYSDSNDHHMWNSVFTACELFRILAKEVAEHFQYTYEIKDDVNMTNYLRRVRELPVDAKGIF</sequence>
<reference evidence="1 2" key="2">
    <citation type="journal article" date="2016" name="Genome Announc.">
        <title>Genome Sequence of a Gram-Positive Diazotroph, Paenibacillus durus Type Strain ATCC 35681.</title>
        <authorList>
            <person name="Halim M.A."/>
            <person name="Rahman A.Y."/>
            <person name="Sim K.S."/>
            <person name="Yam H.C."/>
            <person name="Rahim A.A."/>
            <person name="Ghazali A.H."/>
            <person name="Najimudin N."/>
        </authorList>
    </citation>
    <scope>NUCLEOTIDE SEQUENCE [LARGE SCALE GENOMIC DNA]</scope>
    <source>
        <strain evidence="1 2">ATCC 35681</strain>
    </source>
</reference>
<dbReference type="InterPro" id="IPR007530">
    <property type="entry name" value="Aminoglycoside_adenylylTfrase"/>
</dbReference>
<dbReference type="InterPro" id="IPR043519">
    <property type="entry name" value="NT_sf"/>
</dbReference>
<dbReference type="AlphaFoldDB" id="A0A0F7F7J6"/>
<dbReference type="HOGENOM" id="CLU_076578_1_0_9"/>
<dbReference type="Pfam" id="PF04439">
    <property type="entry name" value="Adenyl_transf"/>
    <property type="match status" value="1"/>
</dbReference>
<proteinExistence type="predicted"/>
<evidence type="ECO:0000313" key="2">
    <source>
        <dbReference type="Proteomes" id="UP000034189"/>
    </source>
</evidence>
<reference evidence="1 2" key="1">
    <citation type="submission" date="2015-03" db="EMBL/GenBank/DDBJ databases">
        <authorList>
            <person name="Abdul Halim M."/>
        </authorList>
    </citation>
    <scope>NUCLEOTIDE SEQUENCE [LARGE SCALE GENOMIC DNA]</scope>
    <source>
        <strain evidence="1 2">ATCC 35681</strain>
    </source>
</reference>
<dbReference type="GO" id="GO:0016779">
    <property type="term" value="F:nucleotidyltransferase activity"/>
    <property type="evidence" value="ECO:0007669"/>
    <property type="project" value="UniProtKB-KW"/>
</dbReference>
<dbReference type="Gene3D" id="3.30.460.10">
    <property type="entry name" value="Beta Polymerase, domain 2"/>
    <property type="match status" value="1"/>
</dbReference>
<dbReference type="EMBL" id="CP011114">
    <property type="protein sequence ID" value="AKG33338.1"/>
    <property type="molecule type" value="Genomic_DNA"/>
</dbReference>
<dbReference type="RefSeq" id="WP_025695800.1">
    <property type="nucleotide sequence ID" value="NZ_ASQQ01000373.1"/>
</dbReference>